<name>A2C8N4_PROM3</name>
<protein>
    <submittedName>
        <fullName evidence="1">Uncharacterized protein</fullName>
    </submittedName>
</protein>
<sequence length="72" mass="7973">MPTTLKLVDNYSPVTLTEEQKAALARARDPQATSVDESVNLLKTVYLSAEPENWDDTTESEWNCVATCIRAA</sequence>
<proteinExistence type="predicted"/>
<evidence type="ECO:0000313" key="1">
    <source>
        <dbReference type="EMBL" id="ABM77844.1"/>
    </source>
</evidence>
<accession>A2C8N4</accession>
<dbReference type="Proteomes" id="UP000002274">
    <property type="component" value="Chromosome"/>
</dbReference>
<dbReference type="STRING" id="59922.P9303_10951"/>
<dbReference type="BioCyc" id="PMAR59922:G1G80-968-MONOMER"/>
<dbReference type="AlphaFoldDB" id="A2C8N4"/>
<dbReference type="EMBL" id="CP000554">
    <property type="protein sequence ID" value="ABM77844.1"/>
    <property type="molecule type" value="Genomic_DNA"/>
</dbReference>
<reference evidence="1 2" key="1">
    <citation type="journal article" date="2007" name="PLoS Genet.">
        <title>Patterns and implications of gene gain and loss in the evolution of Prochlorococcus.</title>
        <authorList>
            <person name="Kettler G.C."/>
            <person name="Martiny A.C."/>
            <person name="Huang K."/>
            <person name="Zucker J."/>
            <person name="Coleman M.L."/>
            <person name="Rodrigue S."/>
            <person name="Chen F."/>
            <person name="Lapidus A."/>
            <person name="Ferriera S."/>
            <person name="Johnson J."/>
            <person name="Steglich C."/>
            <person name="Church G.M."/>
            <person name="Richardson P."/>
            <person name="Chisholm S.W."/>
        </authorList>
    </citation>
    <scope>NUCLEOTIDE SEQUENCE [LARGE SCALE GENOMIC DNA]</scope>
    <source>
        <strain evidence="1 2">MIT 9303</strain>
    </source>
</reference>
<dbReference type="RefSeq" id="WP_011825747.1">
    <property type="nucleotide sequence ID" value="NC_008820.1"/>
</dbReference>
<organism evidence="1 2">
    <name type="scientific">Prochlorococcus marinus (strain MIT 9303)</name>
    <dbReference type="NCBI Taxonomy" id="59922"/>
    <lineage>
        <taxon>Bacteria</taxon>
        <taxon>Bacillati</taxon>
        <taxon>Cyanobacteriota</taxon>
        <taxon>Cyanophyceae</taxon>
        <taxon>Synechococcales</taxon>
        <taxon>Prochlorococcaceae</taxon>
        <taxon>Prochlorococcus</taxon>
    </lineage>
</organism>
<gene>
    <name evidence="1" type="ordered locus">P9303_10951</name>
</gene>
<dbReference type="HOGENOM" id="CLU_2719100_0_0_3"/>
<evidence type="ECO:0000313" key="2">
    <source>
        <dbReference type="Proteomes" id="UP000002274"/>
    </source>
</evidence>
<dbReference type="KEGG" id="pmf:P9303_10951"/>